<keyword evidence="1" id="KW-0812">Transmembrane</keyword>
<evidence type="ECO:0000256" key="1">
    <source>
        <dbReference type="SAM" id="Phobius"/>
    </source>
</evidence>
<sequence>MTMPDYLYFSTILLPISFIIICLNSHDQWL</sequence>
<name>A0A8S5NXZ1_9CAUD</name>
<proteinExistence type="predicted"/>
<keyword evidence="1" id="KW-0472">Membrane</keyword>
<keyword evidence="1" id="KW-1133">Transmembrane helix</keyword>
<evidence type="ECO:0000313" key="2">
    <source>
        <dbReference type="EMBL" id="DAD99252.1"/>
    </source>
</evidence>
<reference evidence="2" key="1">
    <citation type="journal article" date="2021" name="Proc. Natl. Acad. Sci. U.S.A.">
        <title>A Catalog of Tens of Thousands of Viruses from Human Metagenomes Reveals Hidden Associations with Chronic Diseases.</title>
        <authorList>
            <person name="Tisza M.J."/>
            <person name="Buck C.B."/>
        </authorList>
    </citation>
    <scope>NUCLEOTIDE SEQUENCE</scope>
    <source>
        <strain evidence="2">Ctj994</strain>
    </source>
</reference>
<dbReference type="EMBL" id="BK015278">
    <property type="protein sequence ID" value="DAD99252.1"/>
    <property type="molecule type" value="Genomic_DNA"/>
</dbReference>
<feature type="transmembrane region" description="Helical" evidence="1">
    <location>
        <begin position="6"/>
        <end position="24"/>
    </location>
</feature>
<accession>A0A8S5NXZ1</accession>
<organism evidence="2">
    <name type="scientific">Myoviridae sp. ctj994</name>
    <dbReference type="NCBI Taxonomy" id="2825160"/>
    <lineage>
        <taxon>Viruses</taxon>
        <taxon>Duplodnaviria</taxon>
        <taxon>Heunggongvirae</taxon>
        <taxon>Uroviricota</taxon>
        <taxon>Caudoviricetes</taxon>
    </lineage>
</organism>
<protein>
    <submittedName>
        <fullName evidence="2">Uncharacterized protein</fullName>
    </submittedName>
</protein>